<keyword evidence="3" id="KW-0378">Hydrolase</keyword>
<sequence>MRKRRGCNGAFWSVPLIICLVFLYNEYLIYYVTIYMTCSWPMSSLRGEQSKEETRVMMLTDIHLLGPHRGHWFDKLRREWQMYRSFQSAISLMRPDAVFFLDLFKYIFKFKKYMSEINIHFLSDLFDESTISNYQELVNYVNRFDELFYVPKNVERQCILGNHDIGFHDEISPGRLQFLSHHFSRSFADHIVIGGNHFVLLNSMTVERDNCPLCTATEHELEELSRSFDCTKNRTMCSIQSRPILLLHIPLYRTSDAHCPDDYDASQEPIKSKRFHVGIDCLSNASSHYILEKLKPRAVFNGHTHYSCQTWWQPPYSIYEWTLSSFSWRNIPQPAFLLVTVMSNDIQVNKCFLPNEKTVIGSYVMTALGLIFFLFYYLVSHSRYRQLDSSYHILSGKYD</sequence>
<evidence type="ECO:0000256" key="5">
    <source>
        <dbReference type="ARBA" id="ARBA00023211"/>
    </source>
</evidence>
<dbReference type="AlphaFoldDB" id="A0A8R1XN72"/>
<dbReference type="EMBL" id="CMVM020000015">
    <property type="status" value="NOT_ANNOTATED_CDS"/>
    <property type="molecule type" value="Genomic_DNA"/>
</dbReference>
<dbReference type="GO" id="GO:0046872">
    <property type="term" value="F:metal ion binding"/>
    <property type="evidence" value="ECO:0007669"/>
    <property type="project" value="UniProtKB-KW"/>
</dbReference>
<dbReference type="GO" id="GO:0006506">
    <property type="term" value="P:GPI anchor biosynthetic process"/>
    <property type="evidence" value="ECO:0007669"/>
    <property type="project" value="InterPro"/>
</dbReference>
<name>A0A8R1XN72_ONCVO</name>
<keyword evidence="8" id="KW-1185">Reference proteome</keyword>
<dbReference type="InterPro" id="IPR029052">
    <property type="entry name" value="Metallo-depent_PP-like"/>
</dbReference>
<feature type="transmembrane region" description="Helical" evidence="6">
    <location>
        <begin position="12"/>
        <end position="32"/>
    </location>
</feature>
<dbReference type="Gene3D" id="3.60.21.10">
    <property type="match status" value="1"/>
</dbReference>
<accession>A0A8R1XN72</accession>
<keyword evidence="4 6" id="KW-0472">Membrane</keyword>
<evidence type="ECO:0000256" key="3">
    <source>
        <dbReference type="ARBA" id="ARBA00022801"/>
    </source>
</evidence>
<keyword evidence="5" id="KW-0464">Manganese</keyword>
<organism evidence="7 8">
    <name type="scientific">Onchocerca volvulus</name>
    <dbReference type="NCBI Taxonomy" id="6282"/>
    <lineage>
        <taxon>Eukaryota</taxon>
        <taxon>Metazoa</taxon>
        <taxon>Ecdysozoa</taxon>
        <taxon>Nematoda</taxon>
        <taxon>Chromadorea</taxon>
        <taxon>Rhabditida</taxon>
        <taxon>Spirurina</taxon>
        <taxon>Spiruromorpha</taxon>
        <taxon>Filarioidea</taxon>
        <taxon>Onchocercidae</taxon>
        <taxon>Onchocerca</taxon>
    </lineage>
</organism>
<protein>
    <submittedName>
        <fullName evidence="7">Metallophos domain-containing protein</fullName>
    </submittedName>
</protein>
<keyword evidence="2" id="KW-0479">Metal-binding</keyword>
<evidence type="ECO:0000313" key="8">
    <source>
        <dbReference type="Proteomes" id="UP000024404"/>
    </source>
</evidence>
<evidence type="ECO:0000256" key="6">
    <source>
        <dbReference type="SAM" id="Phobius"/>
    </source>
</evidence>
<dbReference type="InterPro" id="IPR033308">
    <property type="entry name" value="PGAP5/Cdc1/Ted1"/>
</dbReference>
<feature type="transmembrane region" description="Helical" evidence="6">
    <location>
        <begin position="360"/>
        <end position="379"/>
    </location>
</feature>
<keyword evidence="6" id="KW-1133">Transmembrane helix</keyword>
<dbReference type="OMA" id="GPYRGHW"/>
<dbReference type="PANTHER" id="PTHR13315:SF0">
    <property type="entry name" value="METALLOPHOSPHOESTERASE 1"/>
    <property type="match status" value="1"/>
</dbReference>
<dbReference type="GO" id="GO:0016787">
    <property type="term" value="F:hydrolase activity"/>
    <property type="evidence" value="ECO:0007669"/>
    <property type="project" value="UniProtKB-KW"/>
</dbReference>
<reference evidence="8" key="1">
    <citation type="submission" date="2013-10" db="EMBL/GenBank/DDBJ databases">
        <title>Genome sequencing of Onchocerca volvulus.</title>
        <authorList>
            <person name="Cotton J."/>
            <person name="Tsai J."/>
            <person name="Stanley E."/>
            <person name="Tracey A."/>
            <person name="Holroyd N."/>
            <person name="Lustigman S."/>
            <person name="Berriman M."/>
        </authorList>
    </citation>
    <scope>NUCLEOTIDE SEQUENCE</scope>
</reference>
<dbReference type="EnsemblMetazoa" id="OVOC11792.1">
    <property type="protein sequence ID" value="OVOC11792.1"/>
    <property type="gene ID" value="WBGene00248601"/>
</dbReference>
<reference evidence="7" key="2">
    <citation type="submission" date="2022-06" db="UniProtKB">
        <authorList>
            <consortium name="EnsemblMetazoa"/>
        </authorList>
    </citation>
    <scope>IDENTIFICATION</scope>
</reference>
<evidence type="ECO:0000256" key="4">
    <source>
        <dbReference type="ARBA" id="ARBA00023136"/>
    </source>
</evidence>
<dbReference type="SUPFAM" id="SSF56300">
    <property type="entry name" value="Metallo-dependent phosphatases"/>
    <property type="match status" value="1"/>
</dbReference>
<dbReference type="GO" id="GO:0016020">
    <property type="term" value="C:membrane"/>
    <property type="evidence" value="ECO:0007669"/>
    <property type="project" value="GOC"/>
</dbReference>
<evidence type="ECO:0000313" key="7">
    <source>
        <dbReference type="EnsemblMetazoa" id="OVOC11792.1"/>
    </source>
</evidence>
<comment type="cofactor">
    <cofactor evidence="1">
        <name>Mn(2+)</name>
        <dbReference type="ChEBI" id="CHEBI:29035"/>
    </cofactor>
</comment>
<proteinExistence type="predicted"/>
<evidence type="ECO:0000256" key="2">
    <source>
        <dbReference type="ARBA" id="ARBA00022723"/>
    </source>
</evidence>
<keyword evidence="6" id="KW-0812">Transmembrane</keyword>
<evidence type="ECO:0000256" key="1">
    <source>
        <dbReference type="ARBA" id="ARBA00001936"/>
    </source>
</evidence>
<dbReference type="PANTHER" id="PTHR13315">
    <property type="entry name" value="METALLO PHOSPHOESTERASE RELATED"/>
    <property type="match status" value="1"/>
</dbReference>
<dbReference type="Proteomes" id="UP000024404">
    <property type="component" value="Unassembled WGS sequence"/>
</dbReference>